<dbReference type="Pfam" id="PF13585">
    <property type="entry name" value="CHU_C"/>
    <property type="match status" value="1"/>
</dbReference>
<dbReference type="SUPFAM" id="SSF49299">
    <property type="entry name" value="PKD domain"/>
    <property type="match status" value="5"/>
</dbReference>
<dbReference type="Proteomes" id="UP001549749">
    <property type="component" value="Unassembled WGS sequence"/>
</dbReference>
<proteinExistence type="predicted"/>
<organism evidence="8 9">
    <name type="scientific">Chitinophaga defluvii</name>
    <dbReference type="NCBI Taxonomy" id="3163343"/>
    <lineage>
        <taxon>Bacteria</taxon>
        <taxon>Pseudomonadati</taxon>
        <taxon>Bacteroidota</taxon>
        <taxon>Chitinophagia</taxon>
        <taxon>Chitinophagales</taxon>
        <taxon>Chitinophagaceae</taxon>
        <taxon>Chitinophaga</taxon>
    </lineage>
</organism>
<feature type="signal peptide" evidence="6">
    <location>
        <begin position="1"/>
        <end position="30"/>
    </location>
</feature>
<feature type="domain" description="PKD" evidence="7">
    <location>
        <begin position="140"/>
        <end position="181"/>
    </location>
</feature>
<dbReference type="InterPro" id="IPR026341">
    <property type="entry name" value="T9SS_type_B"/>
</dbReference>
<protein>
    <submittedName>
        <fullName evidence="8">PKD domain-containing protein</fullName>
    </submittedName>
</protein>
<dbReference type="RefSeq" id="WP_354663839.1">
    <property type="nucleotide sequence ID" value="NZ_JBEXAC010000003.1"/>
</dbReference>
<dbReference type="Pfam" id="PF18911">
    <property type="entry name" value="PKD_4"/>
    <property type="match status" value="6"/>
</dbReference>
<feature type="domain" description="PKD" evidence="7">
    <location>
        <begin position="225"/>
        <end position="279"/>
    </location>
</feature>
<evidence type="ECO:0000313" key="9">
    <source>
        <dbReference type="Proteomes" id="UP001549749"/>
    </source>
</evidence>
<keyword evidence="6" id="KW-0732">Signal</keyword>
<sequence length="950" mass="102823">MKNSPAMCLRALPPCLLLAMGLLQSAIVKAQQAVFTYTAVPASQCAPVTLTFQNTSTGNPVGYTWDFGDGRTSHTAAPQITYTTSGTFRVTLVAQYENGTSTVWKEVIVGNSPAVTFSANMTSHCKPYNPVFTDATVGAVSRTWDFGDGTAPVTTTAATVPHSYTREGIFDVTLHVTNSDGCTQSLTKKEMIRIAFPEVDISTPIAGCAPLNTTLNATSGNLINDPVSSYAWDFGDNNTLTTTVPVATHLYPNTGTYDITLTATTQQGCMVTRTFPAQVRTGKPPTQVSFTASPLITCAGEPVRLLANAVDADTYRWDFGDGTTAEGVENDIRHTFIDNGILTVNMQAGNNGCYTSSAPVAVEVNGPVARFSFTRSCDNKNQFTFTNTSKSMTANTTYEWDFGDESPLVSTQDAIHTYTQPGEYTVRLTIRENGTSCNSTALHTLYAFTAAFDNGVRTICRGTEITYKVLNIPAVLVDEYIWTFGDGTVVHTTQPDLPKRWETTGIFSDQLEIRYKDAAYCTDVIHKPAAVEVIAPRADFSLASSTCANQPVTFSNISQTSPNIPFTNWEWQLGNGTASSLQVPVPASYSSSGDYQVKLIVTDARNCVDSITKAITINPTPFVHAAARDAMICEGNRTTLDAISDAAVHWLPASDISCNDCISPQVWPVTDTRYKVRSTNAYGCTVIDSIDVKVVPKVQLSVRPDTAVCIGSSVKLSAAGAKNYSWTPVNYLTNNLIADPVTTPTEEIVYTVTGSNDPGCPSQSLQVKVGVKARPTVSAGPSQLITVGSTVKLNATSSTDVIKWDWSPTDYLDCTTCPSVNAAVRKPISYAVTATNQEGCTQSAVVAVDLICDHDVIFIPNTFSPNGDGQNDIFYPRGKGINFIKSFRIFNRWGQEVFRREKFNIDDISAGWNGTYKGVAQPADVYIYFLEAFCDTQEFFQLQGNVTLLR</sequence>
<keyword evidence="3" id="KW-0677">Repeat</keyword>
<dbReference type="EMBL" id="JBEXAC010000003">
    <property type="protein sequence ID" value="MET7001267.1"/>
    <property type="molecule type" value="Genomic_DNA"/>
</dbReference>
<feature type="domain" description="PKD" evidence="7">
    <location>
        <begin position="535"/>
        <end position="617"/>
    </location>
</feature>
<evidence type="ECO:0000259" key="7">
    <source>
        <dbReference type="PROSITE" id="PS50093"/>
    </source>
</evidence>
<dbReference type="PANTHER" id="PTHR46730">
    <property type="entry name" value="POLYCYSTIN-1"/>
    <property type="match status" value="1"/>
</dbReference>
<keyword evidence="9" id="KW-1185">Reference proteome</keyword>
<evidence type="ECO:0000256" key="4">
    <source>
        <dbReference type="ARBA" id="ARBA00022989"/>
    </source>
</evidence>
<dbReference type="InterPro" id="IPR035986">
    <property type="entry name" value="PKD_dom_sf"/>
</dbReference>
<comment type="caution">
    <text evidence="8">The sequence shown here is derived from an EMBL/GenBank/DDBJ whole genome shotgun (WGS) entry which is preliminary data.</text>
</comment>
<keyword evidence="5" id="KW-0472">Membrane</keyword>
<keyword evidence="2" id="KW-0812">Transmembrane</keyword>
<dbReference type="PANTHER" id="PTHR46730:SF1">
    <property type="entry name" value="PLAT DOMAIN-CONTAINING PROTEIN"/>
    <property type="match status" value="1"/>
</dbReference>
<comment type="subcellular location">
    <subcellularLocation>
        <location evidence="1">Membrane</location>
        <topology evidence="1">Multi-pass membrane protein</topology>
    </subcellularLocation>
</comment>
<evidence type="ECO:0000256" key="5">
    <source>
        <dbReference type="ARBA" id="ARBA00023136"/>
    </source>
</evidence>
<dbReference type="NCBIfam" id="TIGR04131">
    <property type="entry name" value="Bac_Flav_CTERM"/>
    <property type="match status" value="1"/>
</dbReference>
<dbReference type="Gene3D" id="2.60.40.10">
    <property type="entry name" value="Immunoglobulins"/>
    <property type="match status" value="6"/>
</dbReference>
<evidence type="ECO:0000313" key="8">
    <source>
        <dbReference type="EMBL" id="MET7001267.1"/>
    </source>
</evidence>
<evidence type="ECO:0000256" key="1">
    <source>
        <dbReference type="ARBA" id="ARBA00004141"/>
    </source>
</evidence>
<feature type="domain" description="PKD" evidence="7">
    <location>
        <begin position="314"/>
        <end position="364"/>
    </location>
</feature>
<dbReference type="InterPro" id="IPR022409">
    <property type="entry name" value="PKD/Chitinase_dom"/>
</dbReference>
<evidence type="ECO:0000256" key="3">
    <source>
        <dbReference type="ARBA" id="ARBA00022737"/>
    </source>
</evidence>
<gene>
    <name evidence="8" type="ORF">ABR189_28045</name>
</gene>
<dbReference type="CDD" id="cd00146">
    <property type="entry name" value="PKD"/>
    <property type="match status" value="6"/>
</dbReference>
<evidence type="ECO:0000256" key="6">
    <source>
        <dbReference type="SAM" id="SignalP"/>
    </source>
</evidence>
<evidence type="ECO:0000256" key="2">
    <source>
        <dbReference type="ARBA" id="ARBA00022692"/>
    </source>
</evidence>
<dbReference type="PROSITE" id="PS50093">
    <property type="entry name" value="PKD"/>
    <property type="match status" value="6"/>
</dbReference>
<accession>A0ABV2TE15</accession>
<dbReference type="InterPro" id="IPR000601">
    <property type="entry name" value="PKD_dom"/>
</dbReference>
<keyword evidence="4" id="KW-1133">Transmembrane helix</keyword>
<feature type="domain" description="PKD" evidence="7">
    <location>
        <begin position="366"/>
        <end position="430"/>
    </location>
</feature>
<feature type="chain" id="PRO_5045807607" evidence="6">
    <location>
        <begin position="31"/>
        <end position="950"/>
    </location>
</feature>
<dbReference type="InterPro" id="IPR013783">
    <property type="entry name" value="Ig-like_fold"/>
</dbReference>
<name>A0ABV2TE15_9BACT</name>
<feature type="domain" description="PKD" evidence="7">
    <location>
        <begin position="33"/>
        <end position="109"/>
    </location>
</feature>
<reference evidence="8 9" key="1">
    <citation type="submission" date="2024-06" db="EMBL/GenBank/DDBJ databases">
        <title>Chitinophaga defluvii sp. nov., isolated from municipal sewage.</title>
        <authorList>
            <person name="Zhang L."/>
        </authorList>
    </citation>
    <scope>NUCLEOTIDE SEQUENCE [LARGE SCALE GENOMIC DNA]</scope>
    <source>
        <strain evidence="8 9">H8</strain>
    </source>
</reference>
<dbReference type="SMART" id="SM00089">
    <property type="entry name" value="PKD"/>
    <property type="match status" value="6"/>
</dbReference>